<name>A0AAE1P5D8_9EUCA</name>
<dbReference type="AlphaFoldDB" id="A0AAE1P5D8"/>
<dbReference type="Proteomes" id="UP001292094">
    <property type="component" value="Unassembled WGS sequence"/>
</dbReference>
<evidence type="ECO:0000313" key="2">
    <source>
        <dbReference type="EMBL" id="KAK4301030.1"/>
    </source>
</evidence>
<feature type="region of interest" description="Disordered" evidence="1">
    <location>
        <begin position="1"/>
        <end position="81"/>
    </location>
</feature>
<keyword evidence="3" id="KW-1185">Reference proteome</keyword>
<comment type="caution">
    <text evidence="2">The sequence shown here is derived from an EMBL/GenBank/DDBJ whole genome shotgun (WGS) entry which is preliminary data.</text>
</comment>
<sequence length="81" mass="9082">MGRRERGHGEGRGSWEEGKGVIGRRERGHGEGRGVWEEGEGVMVRMGWGHGENGRGEGEIFGEEEEKEEVLGMEVKEEDEE</sequence>
<proteinExistence type="predicted"/>
<dbReference type="EMBL" id="JAWZYT010002938">
    <property type="protein sequence ID" value="KAK4301030.1"/>
    <property type="molecule type" value="Genomic_DNA"/>
</dbReference>
<gene>
    <name evidence="2" type="ORF">Pmani_026804</name>
</gene>
<evidence type="ECO:0000313" key="3">
    <source>
        <dbReference type="Proteomes" id="UP001292094"/>
    </source>
</evidence>
<evidence type="ECO:0000256" key="1">
    <source>
        <dbReference type="SAM" id="MobiDB-lite"/>
    </source>
</evidence>
<feature type="compositionally biased region" description="Basic and acidic residues" evidence="1">
    <location>
        <begin position="7"/>
        <end position="36"/>
    </location>
</feature>
<accession>A0AAE1P5D8</accession>
<reference evidence="2" key="1">
    <citation type="submission" date="2023-11" db="EMBL/GenBank/DDBJ databases">
        <title>Genome assemblies of two species of porcelain crab, Petrolisthes cinctipes and Petrolisthes manimaculis (Anomura: Porcellanidae).</title>
        <authorList>
            <person name="Angst P."/>
        </authorList>
    </citation>
    <scope>NUCLEOTIDE SEQUENCE</scope>
    <source>
        <strain evidence="2">PB745_02</strain>
        <tissue evidence="2">Gill</tissue>
    </source>
</reference>
<organism evidence="2 3">
    <name type="scientific">Petrolisthes manimaculis</name>
    <dbReference type="NCBI Taxonomy" id="1843537"/>
    <lineage>
        <taxon>Eukaryota</taxon>
        <taxon>Metazoa</taxon>
        <taxon>Ecdysozoa</taxon>
        <taxon>Arthropoda</taxon>
        <taxon>Crustacea</taxon>
        <taxon>Multicrustacea</taxon>
        <taxon>Malacostraca</taxon>
        <taxon>Eumalacostraca</taxon>
        <taxon>Eucarida</taxon>
        <taxon>Decapoda</taxon>
        <taxon>Pleocyemata</taxon>
        <taxon>Anomura</taxon>
        <taxon>Galatheoidea</taxon>
        <taxon>Porcellanidae</taxon>
        <taxon>Petrolisthes</taxon>
    </lineage>
</organism>
<protein>
    <submittedName>
        <fullName evidence="2">Uncharacterized protein</fullName>
    </submittedName>
</protein>